<dbReference type="EMBL" id="CADEAL010000158">
    <property type="protein sequence ID" value="CAB1415494.1"/>
    <property type="molecule type" value="Genomic_DNA"/>
</dbReference>
<comment type="caution">
    <text evidence="2">The sequence shown here is derived from an EMBL/GenBank/DDBJ whole genome shotgun (WGS) entry which is preliminary data.</text>
</comment>
<feature type="compositionally biased region" description="Pro residues" evidence="1">
    <location>
        <begin position="162"/>
        <end position="177"/>
    </location>
</feature>
<organism evidence="2 3">
    <name type="scientific">Pleuronectes platessa</name>
    <name type="common">European plaice</name>
    <dbReference type="NCBI Taxonomy" id="8262"/>
    <lineage>
        <taxon>Eukaryota</taxon>
        <taxon>Metazoa</taxon>
        <taxon>Chordata</taxon>
        <taxon>Craniata</taxon>
        <taxon>Vertebrata</taxon>
        <taxon>Euteleostomi</taxon>
        <taxon>Actinopterygii</taxon>
        <taxon>Neopterygii</taxon>
        <taxon>Teleostei</taxon>
        <taxon>Neoteleostei</taxon>
        <taxon>Acanthomorphata</taxon>
        <taxon>Carangaria</taxon>
        <taxon>Pleuronectiformes</taxon>
        <taxon>Pleuronectoidei</taxon>
        <taxon>Pleuronectidae</taxon>
        <taxon>Pleuronectes</taxon>
    </lineage>
</organism>
<evidence type="ECO:0000313" key="2">
    <source>
        <dbReference type="EMBL" id="CAB1415494.1"/>
    </source>
</evidence>
<gene>
    <name evidence="2" type="ORF">PLEPLA_LOCUS3210</name>
</gene>
<feature type="region of interest" description="Disordered" evidence="1">
    <location>
        <begin position="130"/>
        <end position="177"/>
    </location>
</feature>
<proteinExistence type="predicted"/>
<sequence>MPVTYKQDQAPYSLVPIRSHWNVPVTLSASSSALTCRLYPWLCCSLMLPANNGSLKNKLLPESFSEQTDVTVEASQSTNQQLFIKTSWRRCKPHKSESKHQRPEELVLLLCLHFFLEVGLVAMMRSDVPAEERAPGSQPPAERLQPMNPDKMSTPTEAVLPPSLPPCLPPCLPPSAF</sequence>
<keyword evidence="3" id="KW-1185">Reference proteome</keyword>
<protein>
    <submittedName>
        <fullName evidence="2">Uncharacterized protein</fullName>
    </submittedName>
</protein>
<evidence type="ECO:0000256" key="1">
    <source>
        <dbReference type="SAM" id="MobiDB-lite"/>
    </source>
</evidence>
<name>A0A9N7TNJ9_PLEPL</name>
<dbReference type="Proteomes" id="UP001153269">
    <property type="component" value="Unassembled WGS sequence"/>
</dbReference>
<dbReference type="AlphaFoldDB" id="A0A9N7TNJ9"/>
<evidence type="ECO:0000313" key="3">
    <source>
        <dbReference type="Proteomes" id="UP001153269"/>
    </source>
</evidence>
<accession>A0A9N7TNJ9</accession>
<reference evidence="2" key="1">
    <citation type="submission" date="2020-03" db="EMBL/GenBank/DDBJ databases">
        <authorList>
            <person name="Weist P."/>
        </authorList>
    </citation>
    <scope>NUCLEOTIDE SEQUENCE</scope>
</reference>